<organism evidence="3 4">
    <name type="scientific">Teratosphaeria destructans</name>
    <dbReference type="NCBI Taxonomy" id="418781"/>
    <lineage>
        <taxon>Eukaryota</taxon>
        <taxon>Fungi</taxon>
        <taxon>Dikarya</taxon>
        <taxon>Ascomycota</taxon>
        <taxon>Pezizomycotina</taxon>
        <taxon>Dothideomycetes</taxon>
        <taxon>Dothideomycetidae</taxon>
        <taxon>Mycosphaerellales</taxon>
        <taxon>Teratosphaeriaceae</taxon>
        <taxon>Teratosphaeria</taxon>
    </lineage>
</organism>
<evidence type="ECO:0000313" key="4">
    <source>
        <dbReference type="Proteomes" id="UP001138500"/>
    </source>
</evidence>
<proteinExistence type="predicted"/>
<keyword evidence="1" id="KW-0812">Transmembrane</keyword>
<evidence type="ECO:0000256" key="1">
    <source>
        <dbReference type="SAM" id="Phobius"/>
    </source>
</evidence>
<dbReference type="Proteomes" id="UP001138500">
    <property type="component" value="Unassembled WGS sequence"/>
</dbReference>
<keyword evidence="4" id="KW-1185">Reference proteome</keyword>
<dbReference type="PANTHER" id="PTHR38790:SF4">
    <property type="entry name" value="2EXR DOMAIN-CONTAINING PROTEIN"/>
    <property type="match status" value="1"/>
</dbReference>
<dbReference type="OrthoDB" id="4757095at2759"/>
<name>A0A9W7SPF5_9PEZI</name>
<evidence type="ECO:0000259" key="2">
    <source>
        <dbReference type="Pfam" id="PF24864"/>
    </source>
</evidence>
<dbReference type="InterPro" id="IPR056632">
    <property type="entry name" value="DUF7730"/>
</dbReference>
<accession>A0A9W7SPF5</accession>
<dbReference type="Pfam" id="PF24864">
    <property type="entry name" value="DUF7730"/>
    <property type="match status" value="1"/>
</dbReference>
<reference evidence="3 4" key="1">
    <citation type="journal article" date="2018" name="IMA Fungus">
        <title>IMA Genome-F 10: Nine draft genome sequences of Claviceps purpurea s.lat., including C. arundinis, C. humidiphila, and C. cf. spartinae, pseudomolecules for the pitch canker pathogen Fusarium circinatum, draft genome of Davidsoniella eucalypti, Grosmannia galeiformis, Quambalaria eucalypti, and Teratosphaeria destructans.</title>
        <authorList>
            <person name="Wingfield B.D."/>
            <person name="Liu M."/>
            <person name="Nguyen H.D."/>
            <person name="Lane F.A."/>
            <person name="Morgan S.W."/>
            <person name="De Vos L."/>
            <person name="Wilken P.M."/>
            <person name="Duong T.A."/>
            <person name="Aylward J."/>
            <person name="Coetzee M.P."/>
            <person name="Dadej K."/>
            <person name="De Beer Z.W."/>
            <person name="Findlay W."/>
            <person name="Havenga M."/>
            <person name="Kolarik M."/>
            <person name="Menzies J.G."/>
            <person name="Naidoo K."/>
            <person name="Pochopski O."/>
            <person name="Shoukouhi P."/>
            <person name="Santana Q.C."/>
            <person name="Seifert K.A."/>
            <person name="Soal N."/>
            <person name="Steenkamp E.T."/>
            <person name="Tatham C.T."/>
            <person name="van der Nest M.A."/>
            <person name="Wingfield M.J."/>
        </authorList>
    </citation>
    <scope>NUCLEOTIDE SEQUENCE [LARGE SCALE GENOMIC DNA]</scope>
    <source>
        <strain evidence="3">CMW44962</strain>
    </source>
</reference>
<protein>
    <recommendedName>
        <fullName evidence="2">DUF7730 domain-containing protein</fullName>
    </recommendedName>
</protein>
<dbReference type="EMBL" id="RIBY02002023">
    <property type="protein sequence ID" value="KAH9826151.1"/>
    <property type="molecule type" value="Genomic_DNA"/>
</dbReference>
<reference evidence="3 4" key="2">
    <citation type="journal article" date="2021" name="Curr. Genet.">
        <title>Genetic response to nitrogen starvation in the aggressive Eucalyptus foliar pathogen Teratosphaeria destructans.</title>
        <authorList>
            <person name="Havenga M."/>
            <person name="Wingfield B.D."/>
            <person name="Wingfield M.J."/>
            <person name="Dreyer L.L."/>
            <person name="Roets F."/>
            <person name="Aylward J."/>
        </authorList>
    </citation>
    <scope>NUCLEOTIDE SEQUENCE [LARGE SCALE GENOMIC DNA]</scope>
    <source>
        <strain evidence="3">CMW44962</strain>
    </source>
</reference>
<evidence type="ECO:0000313" key="3">
    <source>
        <dbReference type="EMBL" id="KAH9826151.1"/>
    </source>
</evidence>
<feature type="domain" description="DUF7730" evidence="2">
    <location>
        <begin position="232"/>
        <end position="355"/>
    </location>
</feature>
<feature type="transmembrane region" description="Helical" evidence="1">
    <location>
        <begin position="38"/>
        <end position="62"/>
    </location>
</feature>
<dbReference type="AlphaFoldDB" id="A0A9W7SPF5"/>
<keyword evidence="1" id="KW-0472">Membrane</keyword>
<comment type="caution">
    <text evidence="3">The sequence shown here is derived from an EMBL/GenBank/DDBJ whole genome shotgun (WGS) entry which is preliminary data.</text>
</comment>
<dbReference type="PANTHER" id="PTHR38790">
    <property type="entry name" value="2EXR DOMAIN-CONTAINING PROTEIN-RELATED"/>
    <property type="match status" value="1"/>
</dbReference>
<keyword evidence="1" id="KW-1133">Transmembrane helix</keyword>
<sequence>MSYPRWLTKPRAIGPRPRWRQIVCLDCIAIRGRESTQIVVPGWAVIALLIISPLVILFYAPWLAKAIWCSSRNAIRARWRRREADRFGGLYIYRRNAAAMPWWPQRRASLSEEPRVRLEKGGTAPDGMKCHLLSLPVELRDPILTYVLRPAPGLLVNYDWQRERLLAIAIPDSAIETIGSSTESAPPGLTLANSCYPHRETAYRPPDTLPARSPAQHDADLRNNLEWFQAYKPVESILPILQTCRQLYTEGVRILYGANTFHFTLAPDKEPCIASGGPHPVITGSPVARFVAFCASLPATHRSRIRYVRLSFRCHWEYDGKRQIFRFVAWRNWARTCGYLRRMTGLKTLEIRFKKSNDVHPSCEALGAQPGFLSDLGQKAAVQLLWDLVGVRATKKILVSVPRSWGYVTWQIPPNAGFEVVLEREDE</sequence>
<gene>
    <name evidence="3" type="ORF">Tdes44962_MAKER03668</name>
</gene>